<keyword evidence="3" id="KW-1185">Reference proteome</keyword>
<reference evidence="2" key="2">
    <citation type="submission" date="2020-06" db="EMBL/GenBank/DDBJ databases">
        <authorList>
            <person name="Sheffer M."/>
        </authorList>
    </citation>
    <scope>NUCLEOTIDE SEQUENCE</scope>
</reference>
<proteinExistence type="predicted"/>
<organism evidence="2 3">
    <name type="scientific">Argiope bruennichi</name>
    <name type="common">Wasp spider</name>
    <name type="synonym">Aranea bruennichi</name>
    <dbReference type="NCBI Taxonomy" id="94029"/>
    <lineage>
        <taxon>Eukaryota</taxon>
        <taxon>Metazoa</taxon>
        <taxon>Ecdysozoa</taxon>
        <taxon>Arthropoda</taxon>
        <taxon>Chelicerata</taxon>
        <taxon>Arachnida</taxon>
        <taxon>Araneae</taxon>
        <taxon>Araneomorphae</taxon>
        <taxon>Entelegynae</taxon>
        <taxon>Araneoidea</taxon>
        <taxon>Araneidae</taxon>
        <taxon>Argiope</taxon>
    </lineage>
</organism>
<feature type="region of interest" description="Disordered" evidence="1">
    <location>
        <begin position="1"/>
        <end position="32"/>
    </location>
</feature>
<gene>
    <name evidence="2" type="ORF">HNY73_004181</name>
</gene>
<dbReference type="EMBL" id="JABXBU010000003">
    <property type="protein sequence ID" value="KAF8792607.1"/>
    <property type="molecule type" value="Genomic_DNA"/>
</dbReference>
<evidence type="ECO:0000313" key="2">
    <source>
        <dbReference type="EMBL" id="KAF8792607.1"/>
    </source>
</evidence>
<dbReference type="Proteomes" id="UP000807504">
    <property type="component" value="Unassembled WGS sequence"/>
</dbReference>
<evidence type="ECO:0000313" key="3">
    <source>
        <dbReference type="Proteomes" id="UP000807504"/>
    </source>
</evidence>
<reference evidence="2" key="1">
    <citation type="journal article" date="2020" name="bioRxiv">
        <title>Chromosome-level reference genome of the European wasp spider Argiope bruennichi: a resource for studies on range expansion and evolutionary adaptation.</title>
        <authorList>
            <person name="Sheffer M.M."/>
            <person name="Hoppe A."/>
            <person name="Krehenwinkel H."/>
            <person name="Uhl G."/>
            <person name="Kuss A.W."/>
            <person name="Jensen L."/>
            <person name="Jensen C."/>
            <person name="Gillespie R.G."/>
            <person name="Hoff K.J."/>
            <person name="Prost S."/>
        </authorList>
    </citation>
    <scope>NUCLEOTIDE SEQUENCE</scope>
</reference>
<sequence>MKFDGSLQDLLKPGNDSTQRNTSGNVPLTKVRPANGETIKDKKFVVQKKCIKLEISTKVRFVQVSQNKILR</sequence>
<feature type="compositionally biased region" description="Polar residues" evidence="1">
    <location>
        <begin position="15"/>
        <end position="26"/>
    </location>
</feature>
<protein>
    <submittedName>
        <fullName evidence="2">Uncharacterized protein</fullName>
    </submittedName>
</protein>
<comment type="caution">
    <text evidence="2">The sequence shown here is derived from an EMBL/GenBank/DDBJ whole genome shotgun (WGS) entry which is preliminary data.</text>
</comment>
<dbReference type="AlphaFoldDB" id="A0A8T0FN37"/>
<accession>A0A8T0FN37</accession>
<evidence type="ECO:0000256" key="1">
    <source>
        <dbReference type="SAM" id="MobiDB-lite"/>
    </source>
</evidence>
<name>A0A8T0FN37_ARGBR</name>